<keyword evidence="3" id="KW-1185">Reference proteome</keyword>
<reference evidence="2 3" key="1">
    <citation type="journal article" date="2023" name="Commun. Biol.">
        <title>Genome analysis of Parmales, the sister group of diatoms, reveals the evolutionary specialization of diatoms from phago-mixotrophs to photoautotrophs.</title>
        <authorList>
            <person name="Ban H."/>
            <person name="Sato S."/>
            <person name="Yoshikawa S."/>
            <person name="Yamada K."/>
            <person name="Nakamura Y."/>
            <person name="Ichinomiya M."/>
            <person name="Sato N."/>
            <person name="Blanc-Mathieu R."/>
            <person name="Endo H."/>
            <person name="Kuwata A."/>
            <person name="Ogata H."/>
        </authorList>
    </citation>
    <scope>NUCLEOTIDE SEQUENCE [LARGE SCALE GENOMIC DNA]</scope>
</reference>
<dbReference type="EMBL" id="BRYB01004461">
    <property type="protein sequence ID" value="GMI31451.1"/>
    <property type="molecule type" value="Genomic_DNA"/>
</dbReference>
<dbReference type="InterPro" id="IPR016024">
    <property type="entry name" value="ARM-type_fold"/>
</dbReference>
<gene>
    <name evidence="2" type="ORF">TeGR_g15074</name>
</gene>
<sequence length="595" mass="61914">EEAPQITVEQIQVKQSNRNIAHLRAAQDPAAGGYTNQVQEQGSVGGSPGGGMPSTGVNDTSVASSFRQQPGGGGSSAGAGGNVTEILDSCVAPDFQSFAAFSAGLAESSDAAVALAGDAFESVCRACDDLAYAAGAGPADFAKFADAFLPLLTDLVEPSAAAQSVFKSAANAFSLVGMSMCNADPDGSQQLFFEGALPRIAPLLGAQPTKRGALCECFYSFVAPTVGGHIGALKKLQTTLDNGPAFIHALTALVFLEDESLFDAELLDLYVYYALIGLGETSPSIRSGSVAMLSVLLANGAMGEMHQFLDTLKSLAAEDTFWETRAQLLVVAATVLARSMEEGVGEDAKSGVLDIVSTVFKPNAHSNIKRVGVAYLAPVLETDPSLMPLFLTVLLSFDRSSDRAALLGLNNMTSSFQRGATMELPVAGSSGMTYVVHPMNGASVARGLADLVAAGGGVFYEEHAQVLLGCVVASEDVAGNGWGEIWDSFKHMVVDSMIVGGVADIAADIIYSLASQNDQIAKSIIEGDLLGGGLVEDIFKQASDVKCQEGFVVLASKLANFSPGCCKYVESLLDKSEGLVEGNDDLRNLRDDLKR</sequence>
<feature type="non-terminal residue" evidence="2">
    <location>
        <position position="1"/>
    </location>
</feature>
<feature type="region of interest" description="Disordered" evidence="1">
    <location>
        <begin position="19"/>
        <end position="79"/>
    </location>
</feature>
<feature type="compositionally biased region" description="Gly residues" evidence="1">
    <location>
        <begin position="43"/>
        <end position="53"/>
    </location>
</feature>
<evidence type="ECO:0008006" key="4">
    <source>
        <dbReference type="Google" id="ProtNLM"/>
    </source>
</evidence>
<feature type="compositionally biased region" description="Polar residues" evidence="1">
    <location>
        <begin position="58"/>
        <end position="68"/>
    </location>
</feature>
<dbReference type="Proteomes" id="UP001165060">
    <property type="component" value="Unassembled WGS sequence"/>
</dbReference>
<evidence type="ECO:0000313" key="3">
    <source>
        <dbReference type="Proteomes" id="UP001165060"/>
    </source>
</evidence>
<name>A0ABQ6MSN6_9STRA</name>
<dbReference type="SUPFAM" id="SSF48371">
    <property type="entry name" value="ARM repeat"/>
    <property type="match status" value="1"/>
</dbReference>
<evidence type="ECO:0000313" key="2">
    <source>
        <dbReference type="EMBL" id="GMI31451.1"/>
    </source>
</evidence>
<evidence type="ECO:0000256" key="1">
    <source>
        <dbReference type="SAM" id="MobiDB-lite"/>
    </source>
</evidence>
<feature type="compositionally biased region" description="Gly residues" evidence="1">
    <location>
        <begin position="70"/>
        <end position="79"/>
    </location>
</feature>
<organism evidence="2 3">
    <name type="scientific">Tetraparma gracilis</name>
    <dbReference type="NCBI Taxonomy" id="2962635"/>
    <lineage>
        <taxon>Eukaryota</taxon>
        <taxon>Sar</taxon>
        <taxon>Stramenopiles</taxon>
        <taxon>Ochrophyta</taxon>
        <taxon>Bolidophyceae</taxon>
        <taxon>Parmales</taxon>
        <taxon>Triparmaceae</taxon>
        <taxon>Tetraparma</taxon>
    </lineage>
</organism>
<comment type="caution">
    <text evidence="2">The sequence shown here is derived from an EMBL/GenBank/DDBJ whole genome shotgun (WGS) entry which is preliminary data.</text>
</comment>
<protein>
    <recommendedName>
        <fullName evidence="4">26S proteasome non-ATPase regulatory subunit 5</fullName>
    </recommendedName>
</protein>
<accession>A0ABQ6MSN6</accession>
<proteinExistence type="predicted"/>